<keyword evidence="3" id="KW-1185">Reference proteome</keyword>
<dbReference type="OrthoDB" id="3636702at2"/>
<reference evidence="2 3" key="2">
    <citation type="submission" date="2019-09" db="EMBL/GenBank/DDBJ databases">
        <authorList>
            <person name="Jin C."/>
        </authorList>
    </citation>
    <scope>NUCLEOTIDE SEQUENCE [LARGE SCALE GENOMIC DNA]</scope>
    <source>
        <strain evidence="2 3">AN110305</strain>
    </source>
</reference>
<reference evidence="2 3" key="1">
    <citation type="submission" date="2019-09" db="EMBL/GenBank/DDBJ databases">
        <title>Goodfellowia gen. nov., a new genus of the Pseudonocardineae related to Actinoalloteichus, containing Goodfellowia coeruleoviolacea gen. nov., comb. nov. gen. nov., comb. nov.</title>
        <authorList>
            <person name="Labeda D."/>
        </authorList>
    </citation>
    <scope>NUCLEOTIDE SEQUENCE [LARGE SCALE GENOMIC DNA]</scope>
    <source>
        <strain evidence="2 3">AN110305</strain>
    </source>
</reference>
<protein>
    <submittedName>
        <fullName evidence="2">Class I SAM-dependent methyltransferase</fullName>
    </submittedName>
</protein>
<dbReference type="GO" id="GO:0032259">
    <property type="term" value="P:methylation"/>
    <property type="evidence" value="ECO:0007669"/>
    <property type="project" value="UniProtKB-KW"/>
</dbReference>
<evidence type="ECO:0000259" key="1">
    <source>
        <dbReference type="Pfam" id="PF08242"/>
    </source>
</evidence>
<dbReference type="InterPro" id="IPR029063">
    <property type="entry name" value="SAM-dependent_MTases_sf"/>
</dbReference>
<dbReference type="Gene3D" id="3.40.50.150">
    <property type="entry name" value="Vaccinia Virus protein VP39"/>
    <property type="match status" value="1"/>
</dbReference>
<evidence type="ECO:0000313" key="3">
    <source>
        <dbReference type="Proteomes" id="UP000323454"/>
    </source>
</evidence>
<dbReference type="InterPro" id="IPR013217">
    <property type="entry name" value="Methyltransf_12"/>
</dbReference>
<keyword evidence="2" id="KW-0808">Transferase</keyword>
<dbReference type="Pfam" id="PF08242">
    <property type="entry name" value="Methyltransf_12"/>
    <property type="match status" value="1"/>
</dbReference>
<organism evidence="2 3">
    <name type="scientific">Solihabitans fulvus</name>
    <dbReference type="NCBI Taxonomy" id="1892852"/>
    <lineage>
        <taxon>Bacteria</taxon>
        <taxon>Bacillati</taxon>
        <taxon>Actinomycetota</taxon>
        <taxon>Actinomycetes</taxon>
        <taxon>Pseudonocardiales</taxon>
        <taxon>Pseudonocardiaceae</taxon>
        <taxon>Solihabitans</taxon>
    </lineage>
</organism>
<dbReference type="CDD" id="cd02440">
    <property type="entry name" value="AdoMet_MTases"/>
    <property type="match status" value="1"/>
</dbReference>
<proteinExistence type="predicted"/>
<evidence type="ECO:0000313" key="2">
    <source>
        <dbReference type="EMBL" id="KAA2256920.1"/>
    </source>
</evidence>
<gene>
    <name evidence="2" type="ORF">F0L68_25830</name>
</gene>
<comment type="caution">
    <text evidence="2">The sequence shown here is derived from an EMBL/GenBank/DDBJ whole genome shotgun (WGS) entry which is preliminary data.</text>
</comment>
<sequence length="203" mass="22207">MSDTAEPSIWATYNAAQSDRAVRPLCLEVIELAGPGNGRTAIDLGCGLGRETDALLGAGWRTHAVDWEEGTRANLTASTAREHRERLTIQIAGFAELADLPGADLVYSGYSLPYIAPEDFARLWGVLRAALRPGAWCAVNLLGDRDSYAQTETGTYTFLPEPEARALFDGMELVKFEVEDRDGNAFGGPKHWHLYNVIARLPE</sequence>
<dbReference type="RefSeq" id="WP_149852397.1">
    <property type="nucleotide sequence ID" value="NZ_VUOB01000048.1"/>
</dbReference>
<name>A0A5B2X0L3_9PSEU</name>
<dbReference type="GO" id="GO:0008168">
    <property type="term" value="F:methyltransferase activity"/>
    <property type="evidence" value="ECO:0007669"/>
    <property type="project" value="UniProtKB-KW"/>
</dbReference>
<dbReference type="SUPFAM" id="SSF53335">
    <property type="entry name" value="S-adenosyl-L-methionine-dependent methyltransferases"/>
    <property type="match status" value="1"/>
</dbReference>
<dbReference type="Proteomes" id="UP000323454">
    <property type="component" value="Unassembled WGS sequence"/>
</dbReference>
<dbReference type="EMBL" id="VUOB01000048">
    <property type="protein sequence ID" value="KAA2256920.1"/>
    <property type="molecule type" value="Genomic_DNA"/>
</dbReference>
<keyword evidence="2" id="KW-0489">Methyltransferase</keyword>
<accession>A0A5B2X0L3</accession>
<feature type="domain" description="Methyltransferase type 12" evidence="1">
    <location>
        <begin position="42"/>
        <end position="136"/>
    </location>
</feature>
<dbReference type="AlphaFoldDB" id="A0A5B2X0L3"/>